<feature type="region of interest" description="Disordered" evidence="1">
    <location>
        <begin position="96"/>
        <end position="123"/>
    </location>
</feature>
<reference evidence="2" key="2">
    <citation type="journal article" date="2023" name="Science">
        <title>Genomic signatures of disease resistance in endangered staghorn corals.</title>
        <authorList>
            <person name="Vollmer S.V."/>
            <person name="Selwyn J.D."/>
            <person name="Despard B.A."/>
            <person name="Roesel C.L."/>
        </authorList>
    </citation>
    <scope>NUCLEOTIDE SEQUENCE</scope>
    <source>
        <strain evidence="2">K2</strain>
    </source>
</reference>
<dbReference type="AlphaFoldDB" id="A0AAD9QZL6"/>
<gene>
    <name evidence="2" type="ORF">P5673_005189</name>
</gene>
<dbReference type="EMBL" id="JARQWQ010000008">
    <property type="protein sequence ID" value="KAK2570386.1"/>
    <property type="molecule type" value="Genomic_DNA"/>
</dbReference>
<comment type="caution">
    <text evidence="2">The sequence shown here is derived from an EMBL/GenBank/DDBJ whole genome shotgun (WGS) entry which is preliminary data.</text>
</comment>
<evidence type="ECO:0000313" key="3">
    <source>
        <dbReference type="Proteomes" id="UP001249851"/>
    </source>
</evidence>
<proteinExistence type="predicted"/>
<reference evidence="2" key="1">
    <citation type="journal article" date="2023" name="G3 (Bethesda)">
        <title>Whole genome assembly and annotation of the endangered Caribbean coral Acropora cervicornis.</title>
        <authorList>
            <person name="Selwyn J.D."/>
            <person name="Vollmer S.V."/>
        </authorList>
    </citation>
    <scope>NUCLEOTIDE SEQUENCE</scope>
    <source>
        <strain evidence="2">K2</strain>
    </source>
</reference>
<evidence type="ECO:0000313" key="2">
    <source>
        <dbReference type="EMBL" id="KAK2570386.1"/>
    </source>
</evidence>
<protein>
    <submittedName>
        <fullName evidence="2">Uncharacterized protein</fullName>
    </submittedName>
</protein>
<sequence>MSNAGEKDTSTSNKETDANMRQSGDENRSTEQNVARKFTVKKVKFSPEIAVAPTQDSDGSAEFFGTQSPQSPTSPGQFTYGYATNEAIPMTVFYRSQHSPRRSAKQRPTLQQLRKGFENDKGD</sequence>
<organism evidence="2 3">
    <name type="scientific">Acropora cervicornis</name>
    <name type="common">Staghorn coral</name>
    <dbReference type="NCBI Taxonomy" id="6130"/>
    <lineage>
        <taxon>Eukaryota</taxon>
        <taxon>Metazoa</taxon>
        <taxon>Cnidaria</taxon>
        <taxon>Anthozoa</taxon>
        <taxon>Hexacorallia</taxon>
        <taxon>Scleractinia</taxon>
        <taxon>Astrocoeniina</taxon>
        <taxon>Acroporidae</taxon>
        <taxon>Acropora</taxon>
    </lineage>
</organism>
<accession>A0AAD9QZL6</accession>
<feature type="compositionally biased region" description="Polar residues" evidence="1">
    <location>
        <begin position="65"/>
        <end position="77"/>
    </location>
</feature>
<name>A0AAD9QZL6_ACRCE</name>
<dbReference type="Proteomes" id="UP001249851">
    <property type="component" value="Unassembled WGS sequence"/>
</dbReference>
<evidence type="ECO:0000256" key="1">
    <source>
        <dbReference type="SAM" id="MobiDB-lite"/>
    </source>
</evidence>
<feature type="region of interest" description="Disordered" evidence="1">
    <location>
        <begin position="51"/>
        <end position="81"/>
    </location>
</feature>
<feature type="region of interest" description="Disordered" evidence="1">
    <location>
        <begin position="1"/>
        <end position="37"/>
    </location>
</feature>
<keyword evidence="3" id="KW-1185">Reference proteome</keyword>
<feature type="compositionally biased region" description="Basic and acidic residues" evidence="1">
    <location>
        <begin position="1"/>
        <end position="29"/>
    </location>
</feature>